<sequence length="262" mass="28459">MKNNPLKNAVAPVLLAFAACSISTLTLAADDSKKEPWQLAEETEVWEPVPPVVSTPVNAAPSDAVVLFDGKDLSKWESVNGGAAAWTVGKGALTVAAGKGDIRTKESFCDAQLHIEWKTPTKITGADGKLLEGQGRSNSGVFFQERYEIQVLDSYNNKTYPNGQAGSVYKQTIPLANATRAPGEWQTYDIIFTSPKFDGDKLTKPGYVTVLHNGVLVQNHVEIQGATAWIGKPVYEAHGCAPLRLQDHGNPVSFRNIWLRKL</sequence>
<proteinExistence type="predicted"/>
<evidence type="ECO:0000313" key="3">
    <source>
        <dbReference type="EMBL" id="OZY86900.1"/>
    </source>
</evidence>
<feature type="domain" description="3-keto-alpha-glucoside-1,2-lyase/3-keto-2-hydroxy-glucal hydratase" evidence="2">
    <location>
        <begin position="64"/>
        <end position="260"/>
    </location>
</feature>
<dbReference type="Proteomes" id="UP000216101">
    <property type="component" value="Unassembled WGS sequence"/>
</dbReference>
<dbReference type="Pfam" id="PF06439">
    <property type="entry name" value="3keto-disac_hyd"/>
    <property type="match status" value="1"/>
</dbReference>
<dbReference type="PROSITE" id="PS51257">
    <property type="entry name" value="PROKAR_LIPOPROTEIN"/>
    <property type="match status" value="1"/>
</dbReference>
<accession>A0A266QAR3</accession>
<evidence type="ECO:0000313" key="4">
    <source>
        <dbReference type="Proteomes" id="UP000216101"/>
    </source>
</evidence>
<organism evidence="3 4">
    <name type="scientific">Cellvibrio mixtus</name>
    <dbReference type="NCBI Taxonomy" id="39650"/>
    <lineage>
        <taxon>Bacteria</taxon>
        <taxon>Pseudomonadati</taxon>
        <taxon>Pseudomonadota</taxon>
        <taxon>Gammaproteobacteria</taxon>
        <taxon>Cellvibrionales</taxon>
        <taxon>Cellvibrionaceae</taxon>
        <taxon>Cellvibrio</taxon>
    </lineage>
</organism>
<protein>
    <recommendedName>
        <fullName evidence="2">3-keto-alpha-glucoside-1,2-lyase/3-keto-2-hydroxy-glucal hydratase domain-containing protein</fullName>
    </recommendedName>
</protein>
<name>A0A266QAR3_9GAMM</name>
<dbReference type="Gene3D" id="2.60.120.560">
    <property type="entry name" value="Exo-inulinase, domain 1"/>
    <property type="match status" value="1"/>
</dbReference>
<dbReference type="AlphaFoldDB" id="A0A266QAR3"/>
<evidence type="ECO:0000256" key="1">
    <source>
        <dbReference type="SAM" id="SignalP"/>
    </source>
</evidence>
<keyword evidence="1" id="KW-0732">Signal</keyword>
<feature type="chain" id="PRO_5013193140" description="3-keto-alpha-glucoside-1,2-lyase/3-keto-2-hydroxy-glucal hydratase domain-containing protein" evidence="1">
    <location>
        <begin position="29"/>
        <end position="262"/>
    </location>
</feature>
<dbReference type="EMBL" id="NHNI01000001">
    <property type="protein sequence ID" value="OZY86900.1"/>
    <property type="molecule type" value="Genomic_DNA"/>
</dbReference>
<dbReference type="InterPro" id="IPR010496">
    <property type="entry name" value="AL/BT2_dom"/>
</dbReference>
<feature type="signal peptide" evidence="1">
    <location>
        <begin position="1"/>
        <end position="28"/>
    </location>
</feature>
<dbReference type="GO" id="GO:0016787">
    <property type="term" value="F:hydrolase activity"/>
    <property type="evidence" value="ECO:0007669"/>
    <property type="project" value="InterPro"/>
</dbReference>
<gene>
    <name evidence="3" type="ORF">CBP51_07880</name>
</gene>
<reference evidence="4" key="1">
    <citation type="submission" date="2017-05" db="EMBL/GenBank/DDBJ databases">
        <authorList>
            <person name="Barney B.M."/>
        </authorList>
    </citation>
    <scope>NUCLEOTIDE SEQUENCE [LARGE SCALE GENOMIC DNA]</scope>
    <source>
        <strain evidence="4">PSBB022</strain>
    </source>
</reference>
<comment type="caution">
    <text evidence="3">The sequence shown here is derived from an EMBL/GenBank/DDBJ whole genome shotgun (WGS) entry which is preliminary data.</text>
</comment>
<keyword evidence="4" id="KW-1185">Reference proteome</keyword>
<evidence type="ECO:0000259" key="2">
    <source>
        <dbReference type="Pfam" id="PF06439"/>
    </source>
</evidence>
<dbReference type="RefSeq" id="WP_078043975.1">
    <property type="nucleotide sequence ID" value="NZ_NHNI01000001.1"/>
</dbReference>